<sequence length="213" mass="24028">MQFCDRTENNPEGRIPSLRPGPRRAGGVWPTRAWQFLVLLGLVGLAAAGLWWYLTPPPPLPHPGPAPVEKAKMESLSLTEIEQGGKRWKLHATKAEYLSNRDEIRIRDIYLEFYGSSDEEVVYLWADEGLVNTKNRDVAVRGAVKLTRGDTTILTGQARYLPQERVLVAPEEVVLEGPRIQVSGKDLYIDLAQNRLILKQHRLTTLKLEKGLL</sequence>
<dbReference type="PANTHER" id="PTHR37481">
    <property type="entry name" value="LIPOPOLYSACCHARIDE EXPORT SYSTEM PROTEIN LPTC"/>
    <property type="match status" value="1"/>
</dbReference>
<evidence type="ECO:0000256" key="1">
    <source>
        <dbReference type="ARBA" id="ARBA00022475"/>
    </source>
</evidence>
<evidence type="ECO:0000256" key="2">
    <source>
        <dbReference type="ARBA" id="ARBA00022519"/>
    </source>
</evidence>
<dbReference type="InterPro" id="IPR026265">
    <property type="entry name" value="LptC"/>
</dbReference>
<keyword evidence="4 7" id="KW-1133">Transmembrane helix</keyword>
<dbReference type="Pfam" id="PF06835">
    <property type="entry name" value="LptC"/>
    <property type="match status" value="1"/>
</dbReference>
<accession>A0A7C3UZM1</accession>
<evidence type="ECO:0000256" key="4">
    <source>
        <dbReference type="ARBA" id="ARBA00022989"/>
    </source>
</evidence>
<evidence type="ECO:0000256" key="3">
    <source>
        <dbReference type="ARBA" id="ARBA00022692"/>
    </source>
</evidence>
<dbReference type="GO" id="GO:0030288">
    <property type="term" value="C:outer membrane-bounded periplasmic space"/>
    <property type="evidence" value="ECO:0007669"/>
    <property type="project" value="TreeGrafter"/>
</dbReference>
<evidence type="ECO:0000313" key="8">
    <source>
        <dbReference type="EMBL" id="HGF35538.1"/>
    </source>
</evidence>
<feature type="region of interest" description="Disordered" evidence="6">
    <location>
        <begin position="1"/>
        <end position="22"/>
    </location>
</feature>
<keyword evidence="1" id="KW-1003">Cell membrane</keyword>
<dbReference type="AlphaFoldDB" id="A0A7C3UZM1"/>
<evidence type="ECO:0000256" key="5">
    <source>
        <dbReference type="ARBA" id="ARBA00023136"/>
    </source>
</evidence>
<keyword evidence="2" id="KW-0997">Cell inner membrane</keyword>
<dbReference type="InterPro" id="IPR010664">
    <property type="entry name" value="LipoPS_assembly_LptC-rel"/>
</dbReference>
<comment type="caution">
    <text evidence="8">The sequence shown here is derived from an EMBL/GenBank/DDBJ whole genome shotgun (WGS) entry which is preliminary data.</text>
</comment>
<evidence type="ECO:0000256" key="6">
    <source>
        <dbReference type="SAM" id="MobiDB-lite"/>
    </source>
</evidence>
<dbReference type="GO" id="GO:0015221">
    <property type="term" value="F:lipopolysaccharide transmembrane transporter activity"/>
    <property type="evidence" value="ECO:0007669"/>
    <property type="project" value="InterPro"/>
</dbReference>
<dbReference type="PANTHER" id="PTHR37481:SF1">
    <property type="entry name" value="LIPOPOLYSACCHARIDE EXPORT SYSTEM PROTEIN LPTC"/>
    <property type="match status" value="1"/>
</dbReference>
<feature type="transmembrane region" description="Helical" evidence="7">
    <location>
        <begin position="33"/>
        <end position="54"/>
    </location>
</feature>
<keyword evidence="3 7" id="KW-0812">Transmembrane</keyword>
<keyword evidence="5 7" id="KW-0472">Membrane</keyword>
<dbReference type="InterPro" id="IPR052363">
    <property type="entry name" value="LPS_export_LptC"/>
</dbReference>
<gene>
    <name evidence="8" type="primary">lptC</name>
    <name evidence="8" type="ORF">ENW96_14350</name>
</gene>
<feature type="compositionally biased region" description="Basic and acidic residues" evidence="6">
    <location>
        <begin position="1"/>
        <end position="11"/>
    </location>
</feature>
<dbReference type="GO" id="GO:0017089">
    <property type="term" value="F:glycolipid transfer activity"/>
    <property type="evidence" value="ECO:0007669"/>
    <property type="project" value="TreeGrafter"/>
</dbReference>
<evidence type="ECO:0000256" key="7">
    <source>
        <dbReference type="SAM" id="Phobius"/>
    </source>
</evidence>
<proteinExistence type="predicted"/>
<dbReference type="GO" id="GO:0005886">
    <property type="term" value="C:plasma membrane"/>
    <property type="evidence" value="ECO:0007669"/>
    <property type="project" value="InterPro"/>
</dbReference>
<dbReference type="NCBIfam" id="TIGR04409">
    <property type="entry name" value="LptC_YrbK"/>
    <property type="match status" value="1"/>
</dbReference>
<dbReference type="EMBL" id="DTMF01000342">
    <property type="protein sequence ID" value="HGF35538.1"/>
    <property type="molecule type" value="Genomic_DNA"/>
</dbReference>
<protein>
    <submittedName>
        <fullName evidence="8">LPS export ABC transporter periplasmic protein LptC</fullName>
    </submittedName>
</protein>
<name>A0A7C3UZM1_9BACT</name>
<organism evidence="8">
    <name type="scientific">Desulfobacca acetoxidans</name>
    <dbReference type="NCBI Taxonomy" id="60893"/>
    <lineage>
        <taxon>Bacteria</taxon>
        <taxon>Pseudomonadati</taxon>
        <taxon>Thermodesulfobacteriota</taxon>
        <taxon>Desulfobaccia</taxon>
        <taxon>Desulfobaccales</taxon>
        <taxon>Desulfobaccaceae</taxon>
        <taxon>Desulfobacca</taxon>
    </lineage>
</organism>
<reference evidence="8" key="1">
    <citation type="journal article" date="2020" name="mSystems">
        <title>Genome- and Community-Level Interaction Insights into Carbon Utilization and Element Cycling Functions of Hydrothermarchaeota in Hydrothermal Sediment.</title>
        <authorList>
            <person name="Zhou Z."/>
            <person name="Liu Y."/>
            <person name="Xu W."/>
            <person name="Pan J."/>
            <person name="Luo Z.H."/>
            <person name="Li M."/>
        </authorList>
    </citation>
    <scope>NUCLEOTIDE SEQUENCE [LARGE SCALE GENOMIC DNA]</scope>
    <source>
        <strain evidence="8">SpSt-897</strain>
    </source>
</reference>
<dbReference type="Gene3D" id="2.60.450.10">
    <property type="entry name" value="Lipopolysaccharide (LPS) transport protein A like domain"/>
    <property type="match status" value="1"/>
</dbReference>